<dbReference type="OMA" id="SGRSMKM"/>
<dbReference type="GeneID" id="19467353"/>
<protein>
    <submittedName>
        <fullName evidence="3">Uncharacterized protein</fullName>
    </submittedName>
</protein>
<evidence type="ECO:0000313" key="3">
    <source>
        <dbReference type="EMBL" id="EPE24452.1"/>
    </source>
</evidence>
<evidence type="ECO:0000256" key="1">
    <source>
        <dbReference type="SAM" id="MobiDB-lite"/>
    </source>
</evidence>
<dbReference type="KEGG" id="glz:GLAREA_08304"/>
<dbReference type="RefSeq" id="XP_008088540.1">
    <property type="nucleotide sequence ID" value="XM_008090349.1"/>
</dbReference>
<dbReference type="EMBL" id="KE145373">
    <property type="protein sequence ID" value="EPE24452.1"/>
    <property type="molecule type" value="Genomic_DNA"/>
</dbReference>
<keyword evidence="4" id="KW-1185">Reference proteome</keyword>
<gene>
    <name evidence="3" type="ORF">GLAREA_08304</name>
</gene>
<evidence type="ECO:0000256" key="2">
    <source>
        <dbReference type="SAM" id="Phobius"/>
    </source>
</evidence>
<dbReference type="eggNOG" id="ENOG502RZ6R">
    <property type="taxonomic scope" value="Eukaryota"/>
</dbReference>
<keyword evidence="2" id="KW-1133">Transmembrane helix</keyword>
<sequence length="712" mass="77801">MLSQPHIQTEPVMFISPAASPTTSYSESDFEKRYPGSEKSSPLSTSSPQSLHTKPWPERPQELNKTHRDEWRLWGLIVNCVMLMLPLPFFLLFAAAIVVNGNAVNEQQSKLLDFAVKAATTLFPIFFGASTGRAAIKFATWRLEQGTNLGHLEQLMGSRTIWSTFNTHFQLRSFNAIGVVLMIIWCFEPIGGQSVQQILTTVEEATTIDTNVAYINSRQQSYSSPKGPFQNQWFPGFSVLFGSALLSTADVKMSSEDLWGNVKIPYYSSIADTGASADADGWIEIPQNFTPIYSSLFGIPVSNIQNGNTTFHLESTYLELACGNMSVSAQGAPPAARSDLISDIGPFLSFQNISINDAWALGYQGPDIAVVQDGDNTPYMYPKSCPDCLPLDFTSKTFDAGTLAFQEFSGFDLTTTVLCTPAQRYVESEIVCAKSPELQLCKVTAQRPSVLPHMPSTITPLSFPSVVMGLTALLPNSTPQYNAVNMVENYIYNPATQATIISGETSFGSNDGETPLMSVTPKDFGDRFGQLLNSYMYASMWNATPYLLGAPFSGIEANRVGGNSASFITAESRIDLAAMIQNQTAAFTVPASLSTNSPVYYVYFSWLFVFLVASLVMLGASIVGVVYSRKTIVPDYLGYVSSLAKESQYIRMPDVGVNMDGIDKARLVKDVKVKLGDVSEQPVTGDGQGMIGRLAFARAEDCRSVKKGKLYI</sequence>
<keyword evidence="2" id="KW-0812">Transmembrane</keyword>
<accession>S3CD33</accession>
<proteinExistence type="predicted"/>
<dbReference type="OrthoDB" id="3692311at2759"/>
<feature type="region of interest" description="Disordered" evidence="1">
    <location>
        <begin position="18"/>
        <end position="63"/>
    </location>
</feature>
<dbReference type="HOGENOM" id="CLU_012207_2_0_1"/>
<dbReference type="Proteomes" id="UP000016922">
    <property type="component" value="Unassembled WGS sequence"/>
</dbReference>
<feature type="transmembrane region" description="Helical" evidence="2">
    <location>
        <begin position="73"/>
        <end position="99"/>
    </location>
</feature>
<keyword evidence="2" id="KW-0472">Membrane</keyword>
<name>S3CD33_GLAL2</name>
<organism evidence="3 4">
    <name type="scientific">Glarea lozoyensis (strain ATCC 20868 / MF5171)</name>
    <dbReference type="NCBI Taxonomy" id="1116229"/>
    <lineage>
        <taxon>Eukaryota</taxon>
        <taxon>Fungi</taxon>
        <taxon>Dikarya</taxon>
        <taxon>Ascomycota</taxon>
        <taxon>Pezizomycotina</taxon>
        <taxon>Leotiomycetes</taxon>
        <taxon>Helotiales</taxon>
        <taxon>Helotiaceae</taxon>
        <taxon>Glarea</taxon>
    </lineage>
</organism>
<evidence type="ECO:0000313" key="4">
    <source>
        <dbReference type="Proteomes" id="UP000016922"/>
    </source>
</evidence>
<dbReference type="AlphaFoldDB" id="S3CD33"/>
<feature type="compositionally biased region" description="Low complexity" evidence="1">
    <location>
        <begin position="37"/>
        <end position="50"/>
    </location>
</feature>
<feature type="transmembrane region" description="Helical" evidence="2">
    <location>
        <begin position="600"/>
        <end position="627"/>
    </location>
</feature>
<reference evidence="3 4" key="1">
    <citation type="journal article" date="2013" name="BMC Genomics">
        <title>Genomics-driven discovery of the pneumocandin biosynthetic gene cluster in the fungus Glarea lozoyensis.</title>
        <authorList>
            <person name="Chen L."/>
            <person name="Yue Q."/>
            <person name="Zhang X."/>
            <person name="Xiang M."/>
            <person name="Wang C."/>
            <person name="Li S."/>
            <person name="Che Y."/>
            <person name="Ortiz-Lopez F.J."/>
            <person name="Bills G.F."/>
            <person name="Liu X."/>
            <person name="An Z."/>
        </authorList>
    </citation>
    <scope>NUCLEOTIDE SEQUENCE [LARGE SCALE GENOMIC DNA]</scope>
    <source>
        <strain evidence="4">ATCC 20868 / MF5171</strain>
    </source>
</reference>